<evidence type="ECO:0000256" key="2">
    <source>
        <dbReference type="ARBA" id="ARBA00022679"/>
    </source>
</evidence>
<keyword evidence="2 3" id="KW-0808">Transferase</keyword>
<dbReference type="PANTHER" id="PTHR12049">
    <property type="entry name" value="PROTEIN ARGININE METHYLTRANSFERASE NDUFAF7, MITOCHONDRIAL"/>
    <property type="match status" value="1"/>
</dbReference>
<name>A0A7X0LUF3_9BACI</name>
<reference evidence="3 4" key="1">
    <citation type="submission" date="2020-08" db="EMBL/GenBank/DDBJ databases">
        <title>Genomic Encyclopedia of Type Strains, Phase IV (KMG-IV): sequencing the most valuable type-strain genomes for metagenomic binning, comparative biology and taxonomic classification.</title>
        <authorList>
            <person name="Goeker M."/>
        </authorList>
    </citation>
    <scope>NUCLEOTIDE SEQUENCE [LARGE SCALE GENOMIC DNA]</scope>
    <source>
        <strain evidence="3 4">DSM 5391</strain>
    </source>
</reference>
<protein>
    <submittedName>
        <fullName evidence="3">SAM-dependent MidA family methyltransferase</fullName>
    </submittedName>
</protein>
<evidence type="ECO:0000313" key="4">
    <source>
        <dbReference type="Proteomes" id="UP000531594"/>
    </source>
</evidence>
<keyword evidence="4" id="KW-1185">Reference proteome</keyword>
<dbReference type="Gene3D" id="3.40.50.12710">
    <property type="match status" value="1"/>
</dbReference>
<evidence type="ECO:0000256" key="1">
    <source>
        <dbReference type="ARBA" id="ARBA00022603"/>
    </source>
</evidence>
<organism evidence="3 4">
    <name type="scientific">Bacillus benzoevorans</name>
    <dbReference type="NCBI Taxonomy" id="1456"/>
    <lineage>
        <taxon>Bacteria</taxon>
        <taxon>Bacillati</taxon>
        <taxon>Bacillota</taxon>
        <taxon>Bacilli</taxon>
        <taxon>Bacillales</taxon>
        <taxon>Bacillaceae</taxon>
        <taxon>Bacillus</taxon>
    </lineage>
</organism>
<proteinExistence type="predicted"/>
<dbReference type="Proteomes" id="UP000531594">
    <property type="component" value="Unassembled WGS sequence"/>
</dbReference>
<dbReference type="InterPro" id="IPR038375">
    <property type="entry name" value="NDUFAF7_sf"/>
</dbReference>
<dbReference type="AlphaFoldDB" id="A0A7X0LUF3"/>
<keyword evidence="1 3" id="KW-0489">Methyltransferase</keyword>
<sequence length="352" mass="40612">MKNYLINYIKQQPGQMISYAEYMELVLYHPQYGYYMRQEEKIGRQGDFITTSNISDIFGRTVARWFASLVAEKKLLPHFCELGAGNGRFAKAFLEEWKEHANPPLTYFIVEKSPYHIKRQKELLMGAGPVTYIASLAELAPFCGMIFSNELFDALPVHVIKKQNGEQFEVMVACEGEELIERETELRHEAIAAYVEKYHVELFEGQRIEIALAMENMAEEMALVLEEGMIVTVDYGYTREEWKHPARRDGSLRGYYQHQLIENIFLHPGEMDVTSHIDWDTLQQIGEECGLVTAGKWRQDEFLLHIGILKQLEDHADTNPFSEAGKRNRAIKSLIMPGSMSTSFQVLLQEKQ</sequence>
<dbReference type="InterPro" id="IPR029063">
    <property type="entry name" value="SAM-dependent_MTases_sf"/>
</dbReference>
<dbReference type="GO" id="GO:0032259">
    <property type="term" value="P:methylation"/>
    <property type="evidence" value="ECO:0007669"/>
    <property type="project" value="UniProtKB-KW"/>
</dbReference>
<dbReference type="GO" id="GO:0035243">
    <property type="term" value="F:protein-arginine omega-N symmetric methyltransferase activity"/>
    <property type="evidence" value="ECO:0007669"/>
    <property type="project" value="TreeGrafter"/>
</dbReference>
<comment type="caution">
    <text evidence="3">The sequence shown here is derived from an EMBL/GenBank/DDBJ whole genome shotgun (WGS) entry which is preliminary data.</text>
</comment>
<dbReference type="RefSeq" id="WP_184524380.1">
    <property type="nucleotide sequence ID" value="NZ_JACHGK010000003.1"/>
</dbReference>
<dbReference type="InterPro" id="IPR003788">
    <property type="entry name" value="NDUFAF7"/>
</dbReference>
<evidence type="ECO:0000313" key="3">
    <source>
        <dbReference type="EMBL" id="MBB6444911.1"/>
    </source>
</evidence>
<dbReference type="Pfam" id="PF02636">
    <property type="entry name" value="Methyltransf_28"/>
    <property type="match status" value="1"/>
</dbReference>
<dbReference type="PANTHER" id="PTHR12049:SF7">
    <property type="entry name" value="PROTEIN ARGININE METHYLTRANSFERASE NDUFAF7, MITOCHONDRIAL"/>
    <property type="match status" value="1"/>
</dbReference>
<dbReference type="EMBL" id="JACHGK010000003">
    <property type="protein sequence ID" value="MBB6444911.1"/>
    <property type="molecule type" value="Genomic_DNA"/>
</dbReference>
<accession>A0A7X0LUF3</accession>
<dbReference type="SUPFAM" id="SSF53335">
    <property type="entry name" value="S-adenosyl-L-methionine-dependent methyltransferases"/>
    <property type="match status" value="1"/>
</dbReference>
<gene>
    <name evidence="3" type="ORF">HNR53_001520</name>
</gene>